<dbReference type="Proteomes" id="UP001163850">
    <property type="component" value="Unassembled WGS sequence"/>
</dbReference>
<dbReference type="EMBL" id="MU801905">
    <property type="protein sequence ID" value="KAJ3988741.1"/>
    <property type="molecule type" value="Genomic_DNA"/>
</dbReference>
<organism evidence="6 7">
    <name type="scientific">Lentinula detonsa</name>
    <dbReference type="NCBI Taxonomy" id="2804962"/>
    <lineage>
        <taxon>Eukaryota</taxon>
        <taxon>Fungi</taxon>
        <taxon>Dikarya</taxon>
        <taxon>Basidiomycota</taxon>
        <taxon>Agaricomycotina</taxon>
        <taxon>Agaricomycetes</taxon>
        <taxon>Agaricomycetidae</taxon>
        <taxon>Agaricales</taxon>
        <taxon>Marasmiineae</taxon>
        <taxon>Omphalotaceae</taxon>
        <taxon>Lentinula</taxon>
    </lineage>
</organism>
<keyword evidence="1" id="KW-0677">Repeat</keyword>
<dbReference type="InterPro" id="IPR000644">
    <property type="entry name" value="CBS_dom"/>
</dbReference>
<dbReference type="Pfam" id="PF00571">
    <property type="entry name" value="CBS"/>
    <property type="match status" value="1"/>
</dbReference>
<feature type="region of interest" description="Disordered" evidence="4">
    <location>
        <begin position="398"/>
        <end position="464"/>
    </location>
</feature>
<dbReference type="SMART" id="SM00116">
    <property type="entry name" value="CBS"/>
    <property type="match status" value="3"/>
</dbReference>
<evidence type="ECO:0000256" key="4">
    <source>
        <dbReference type="SAM" id="MobiDB-lite"/>
    </source>
</evidence>
<evidence type="ECO:0000259" key="5">
    <source>
        <dbReference type="PROSITE" id="PS51371"/>
    </source>
</evidence>
<evidence type="ECO:0000256" key="3">
    <source>
        <dbReference type="PROSITE-ProRule" id="PRU00703"/>
    </source>
</evidence>
<dbReference type="GO" id="GO:0042149">
    <property type="term" value="P:cellular response to glucose starvation"/>
    <property type="evidence" value="ECO:0007669"/>
    <property type="project" value="TreeGrafter"/>
</dbReference>
<dbReference type="InterPro" id="IPR050511">
    <property type="entry name" value="AMPK_gamma/SDS23_families"/>
</dbReference>
<feature type="domain" description="CBS" evidence="5">
    <location>
        <begin position="243"/>
        <end position="302"/>
    </location>
</feature>
<evidence type="ECO:0000256" key="2">
    <source>
        <dbReference type="ARBA" id="ARBA00023122"/>
    </source>
</evidence>
<keyword evidence="2 3" id="KW-0129">CBS domain</keyword>
<protein>
    <recommendedName>
        <fullName evidence="5">CBS domain-containing protein</fullName>
    </recommendedName>
</protein>
<accession>A0AA38Q8S4</accession>
<evidence type="ECO:0000313" key="6">
    <source>
        <dbReference type="EMBL" id="KAJ3988741.1"/>
    </source>
</evidence>
<gene>
    <name evidence="6" type="ORF">F5890DRAFT_1432760</name>
</gene>
<dbReference type="PANTHER" id="PTHR13780">
    <property type="entry name" value="AMP-ACTIVATED PROTEIN KINASE, GAMMA REGULATORY SUBUNIT"/>
    <property type="match status" value="1"/>
</dbReference>
<proteinExistence type="predicted"/>
<dbReference type="PANTHER" id="PTHR13780:SF36">
    <property type="entry name" value="CBS DOMAIN-CONTAINING PROTEIN"/>
    <property type="match status" value="1"/>
</dbReference>
<name>A0AA38Q8S4_9AGAR</name>
<sequence>MAYGRRLSQSLLYSPDTAANFIVTSPSDAEHWLTQWQGSFARDIIDSRIVAVDGQISVEEACDILLSEDISCLAIKSVDQSISGLFDFSDVNAFLTLAATKHTFSAEAVQEKPRVDDIFTAARSGHVPVSIVSNLSEKNPLHVLPNDATVVSLLEIFAKGTHRGKIIDPFHSMQSNTVPSFFTVLIKSNFSADSEEDFIGIVSDRRLLAWFSSFAQQPESESLRIYLSNPLNTFADSLPSLNLFASVVATLSTEPVLEAMKLMSEEGVSSIAVLEEEGGTLLSAVSVTDIGKIVVPSQSNHILSLPLQQFISLIKGPDGSTDGQDRYPVYSVLPTSTMLYTIQKLLATNAHRVFVTQESSGSSPLLSPTSSGNLTGLVSIVDILSLFARLANVQDVDPTRMQRHRRASSVSSQASSKESDRSRSSSRTGMRRALSTKTSQTTSGDHKRASSSSTVPAPGAKSPG</sequence>
<dbReference type="PROSITE" id="PS51371">
    <property type="entry name" value="CBS"/>
    <property type="match status" value="1"/>
</dbReference>
<dbReference type="Gene3D" id="3.10.580.10">
    <property type="entry name" value="CBS-domain"/>
    <property type="match status" value="2"/>
</dbReference>
<evidence type="ECO:0000256" key="1">
    <source>
        <dbReference type="ARBA" id="ARBA00022737"/>
    </source>
</evidence>
<evidence type="ECO:0000313" key="7">
    <source>
        <dbReference type="Proteomes" id="UP001163850"/>
    </source>
</evidence>
<dbReference type="AlphaFoldDB" id="A0AA38Q8S4"/>
<dbReference type="GO" id="GO:0004865">
    <property type="term" value="F:protein serine/threonine phosphatase inhibitor activity"/>
    <property type="evidence" value="ECO:0007669"/>
    <property type="project" value="TreeGrafter"/>
</dbReference>
<dbReference type="SUPFAM" id="SSF54631">
    <property type="entry name" value="CBS-domain pair"/>
    <property type="match status" value="2"/>
</dbReference>
<comment type="caution">
    <text evidence="6">The sequence shown here is derived from an EMBL/GenBank/DDBJ whole genome shotgun (WGS) entry which is preliminary data.</text>
</comment>
<dbReference type="InterPro" id="IPR046342">
    <property type="entry name" value="CBS_dom_sf"/>
</dbReference>
<reference evidence="6" key="1">
    <citation type="submission" date="2022-08" db="EMBL/GenBank/DDBJ databases">
        <authorList>
            <consortium name="DOE Joint Genome Institute"/>
            <person name="Min B."/>
            <person name="Riley R."/>
            <person name="Sierra-Patev S."/>
            <person name="Naranjo-Ortiz M."/>
            <person name="Looney B."/>
            <person name="Konkel Z."/>
            <person name="Slot J.C."/>
            <person name="Sakamoto Y."/>
            <person name="Steenwyk J.L."/>
            <person name="Rokas A."/>
            <person name="Carro J."/>
            <person name="Camarero S."/>
            <person name="Ferreira P."/>
            <person name="Molpeceres G."/>
            <person name="Ruiz-Duenas F.J."/>
            <person name="Serrano A."/>
            <person name="Henrissat B."/>
            <person name="Drula E."/>
            <person name="Hughes K.W."/>
            <person name="Mata J.L."/>
            <person name="Ishikawa N.K."/>
            <person name="Vargas-Isla R."/>
            <person name="Ushijima S."/>
            <person name="Smith C.A."/>
            <person name="Ahrendt S."/>
            <person name="Andreopoulos W."/>
            <person name="He G."/>
            <person name="Labutti K."/>
            <person name="Lipzen A."/>
            <person name="Ng V."/>
            <person name="Sandor L."/>
            <person name="Barry K."/>
            <person name="Martinez A.T."/>
            <person name="Xiao Y."/>
            <person name="Gibbons J.G."/>
            <person name="Terashima K."/>
            <person name="Hibbett D.S."/>
            <person name="Grigoriev I.V."/>
        </authorList>
    </citation>
    <scope>NUCLEOTIDE SEQUENCE</scope>
    <source>
        <strain evidence="6">TFB7829</strain>
    </source>
</reference>